<evidence type="ECO:0000313" key="2">
    <source>
        <dbReference type="EMBL" id="MED6115747.1"/>
    </source>
</evidence>
<feature type="region of interest" description="Disordered" evidence="1">
    <location>
        <begin position="84"/>
        <end position="119"/>
    </location>
</feature>
<reference evidence="2 3" key="1">
    <citation type="journal article" date="2023" name="Plants (Basel)">
        <title>Bridging the Gap: Combining Genomics and Transcriptomics Approaches to Understand Stylosanthes scabra, an Orphan Legume from the Brazilian Caatinga.</title>
        <authorList>
            <person name="Ferreira-Neto J.R.C."/>
            <person name="da Silva M.D."/>
            <person name="Binneck E."/>
            <person name="de Melo N.F."/>
            <person name="da Silva R.H."/>
            <person name="de Melo A.L.T.M."/>
            <person name="Pandolfi V."/>
            <person name="Bustamante F.O."/>
            <person name="Brasileiro-Vidal A.C."/>
            <person name="Benko-Iseppon A.M."/>
        </authorList>
    </citation>
    <scope>NUCLEOTIDE SEQUENCE [LARGE SCALE GENOMIC DNA]</scope>
    <source>
        <tissue evidence="2">Leaves</tissue>
    </source>
</reference>
<protein>
    <submittedName>
        <fullName evidence="2">Uncharacterized protein</fullName>
    </submittedName>
</protein>
<evidence type="ECO:0000313" key="3">
    <source>
        <dbReference type="Proteomes" id="UP001341840"/>
    </source>
</evidence>
<keyword evidence="3" id="KW-1185">Reference proteome</keyword>
<accession>A0ABU6QVV3</accession>
<dbReference type="Proteomes" id="UP001341840">
    <property type="component" value="Unassembled WGS sequence"/>
</dbReference>
<feature type="compositionally biased region" description="Basic and acidic residues" evidence="1">
    <location>
        <begin position="98"/>
        <end position="111"/>
    </location>
</feature>
<organism evidence="2 3">
    <name type="scientific">Stylosanthes scabra</name>
    <dbReference type="NCBI Taxonomy" id="79078"/>
    <lineage>
        <taxon>Eukaryota</taxon>
        <taxon>Viridiplantae</taxon>
        <taxon>Streptophyta</taxon>
        <taxon>Embryophyta</taxon>
        <taxon>Tracheophyta</taxon>
        <taxon>Spermatophyta</taxon>
        <taxon>Magnoliopsida</taxon>
        <taxon>eudicotyledons</taxon>
        <taxon>Gunneridae</taxon>
        <taxon>Pentapetalae</taxon>
        <taxon>rosids</taxon>
        <taxon>fabids</taxon>
        <taxon>Fabales</taxon>
        <taxon>Fabaceae</taxon>
        <taxon>Papilionoideae</taxon>
        <taxon>50 kb inversion clade</taxon>
        <taxon>dalbergioids sensu lato</taxon>
        <taxon>Dalbergieae</taxon>
        <taxon>Pterocarpus clade</taxon>
        <taxon>Stylosanthes</taxon>
    </lineage>
</organism>
<name>A0ABU6QVV3_9FABA</name>
<proteinExistence type="predicted"/>
<gene>
    <name evidence="2" type="ORF">PIB30_093674</name>
</gene>
<evidence type="ECO:0000256" key="1">
    <source>
        <dbReference type="SAM" id="MobiDB-lite"/>
    </source>
</evidence>
<dbReference type="EMBL" id="JASCZI010002017">
    <property type="protein sequence ID" value="MED6115747.1"/>
    <property type="molecule type" value="Genomic_DNA"/>
</dbReference>
<comment type="caution">
    <text evidence="2">The sequence shown here is derived from an EMBL/GenBank/DDBJ whole genome shotgun (WGS) entry which is preliminary data.</text>
</comment>
<sequence length="119" mass="13389">MHKEFTNHKNNFSTHMGKINKNFKEQRAEIANLNSLLLHHAVESKAQNMYTNWGFQQGVPSLAPISTEDISTIIRDNFKANKGMFEGMTRPMPVGESSKGKGPVEKDDVRDPNANSDDE</sequence>